<dbReference type="HAMAP" id="MF_01964">
    <property type="entry name" value="IMPDH"/>
    <property type="match status" value="1"/>
</dbReference>
<dbReference type="Pfam" id="PF00571">
    <property type="entry name" value="CBS"/>
    <property type="match status" value="2"/>
</dbReference>
<keyword evidence="7 11" id="KW-0560">Oxidoreductase</keyword>
<dbReference type="GO" id="GO:0003938">
    <property type="term" value="F:IMP dehydrogenase activity"/>
    <property type="evidence" value="ECO:0007669"/>
    <property type="project" value="UniProtKB-EC"/>
</dbReference>
<feature type="binding site" evidence="11">
    <location>
        <position position="470"/>
    </location>
    <ligand>
        <name>K(+)</name>
        <dbReference type="ChEBI" id="CHEBI:29103"/>
        <note>ligand shared between two tetrameric partners</note>
    </ligand>
</feature>
<feature type="binding site" evidence="11">
    <location>
        <position position="306"/>
    </location>
    <ligand>
        <name>IMP</name>
        <dbReference type="ChEBI" id="CHEBI:58053"/>
    </ligand>
</feature>
<feature type="domain" description="CBS" evidence="15">
    <location>
        <begin position="95"/>
        <end position="156"/>
    </location>
</feature>
<dbReference type="RefSeq" id="WP_244683563.1">
    <property type="nucleotide sequence ID" value="NZ_JALIRM010000020.1"/>
</dbReference>
<evidence type="ECO:0000256" key="13">
    <source>
        <dbReference type="RuleBase" id="RU003927"/>
    </source>
</evidence>
<evidence type="ECO:0000313" key="16">
    <source>
        <dbReference type="EMBL" id="MDQ0345488.1"/>
    </source>
</evidence>
<evidence type="ECO:0000256" key="4">
    <source>
        <dbReference type="ARBA" id="ARBA00022749"/>
    </source>
</evidence>
<dbReference type="InterPro" id="IPR005990">
    <property type="entry name" value="IMP_DH"/>
</dbReference>
<keyword evidence="4 11" id="KW-0332">GMP biosynthesis</keyword>
<feature type="binding site" description="in other chain" evidence="11">
    <location>
        <position position="308"/>
    </location>
    <ligand>
        <name>K(+)</name>
        <dbReference type="ChEBI" id="CHEBI:29103"/>
        <note>ligand shared between two tetrameric partners</note>
    </ligand>
</feature>
<evidence type="ECO:0000256" key="1">
    <source>
        <dbReference type="ARBA" id="ARBA00001958"/>
    </source>
</evidence>
<feature type="active site" description="Proton acceptor" evidence="11">
    <location>
        <position position="404"/>
    </location>
</feature>
<dbReference type="PROSITE" id="PS00487">
    <property type="entry name" value="IMP_DH_GMP_RED"/>
    <property type="match status" value="1"/>
</dbReference>
<keyword evidence="8 11" id="KW-0520">NAD</keyword>
<dbReference type="CDD" id="cd00381">
    <property type="entry name" value="IMPDH"/>
    <property type="match status" value="1"/>
</dbReference>
<dbReference type="NCBIfam" id="TIGR01302">
    <property type="entry name" value="IMP_dehydrog"/>
    <property type="match status" value="1"/>
</dbReference>
<proteinExistence type="inferred from homology"/>
<dbReference type="EMBL" id="JAUSUO010000017">
    <property type="protein sequence ID" value="MDQ0345488.1"/>
    <property type="molecule type" value="Genomic_DNA"/>
</dbReference>
<keyword evidence="5 11" id="KW-0658">Purine biosynthesis</keyword>
<evidence type="ECO:0000256" key="12">
    <source>
        <dbReference type="PROSITE-ProRule" id="PRU00703"/>
    </source>
</evidence>
<reference evidence="16 17" key="1">
    <citation type="submission" date="2023-07" db="EMBL/GenBank/DDBJ databases">
        <title>Genomic Encyclopedia of Type Strains, Phase IV (KMG-IV): sequencing the most valuable type-strain genomes for metagenomic binning, comparative biology and taxonomic classification.</title>
        <authorList>
            <person name="Goeker M."/>
        </authorList>
    </citation>
    <scope>NUCLEOTIDE SEQUENCE [LARGE SCALE GENOMIC DNA]</scope>
    <source>
        <strain evidence="16 17">DSM 27848</strain>
    </source>
</reference>
<comment type="caution">
    <text evidence="11">Lacks conserved residue(s) required for the propagation of feature annotation.</text>
</comment>
<name>A0ABU0DAP4_9BACI</name>
<gene>
    <name evidence="11" type="primary">guaB</name>
    <name evidence="16" type="ORF">J2S14_004344</name>
</gene>
<dbReference type="CDD" id="cd04601">
    <property type="entry name" value="CBS_pair_IMPDH"/>
    <property type="match status" value="1"/>
</dbReference>
<dbReference type="EC" id="1.1.1.205" evidence="11 14"/>
<dbReference type="InterPro" id="IPR001093">
    <property type="entry name" value="IMP_DH_GMPRt"/>
</dbReference>
<evidence type="ECO:0000256" key="7">
    <source>
        <dbReference type="ARBA" id="ARBA00023002"/>
    </source>
</evidence>
<comment type="cofactor">
    <cofactor evidence="1 11">
        <name>K(+)</name>
        <dbReference type="ChEBI" id="CHEBI:29103"/>
    </cofactor>
</comment>
<keyword evidence="9 12" id="KW-0129">CBS domain</keyword>
<dbReference type="InterPro" id="IPR000644">
    <property type="entry name" value="CBS_dom"/>
</dbReference>
<feature type="binding site" evidence="11">
    <location>
        <begin position="364"/>
        <end position="365"/>
    </location>
    <ligand>
        <name>IMP</name>
        <dbReference type="ChEBI" id="CHEBI:58053"/>
    </ligand>
</feature>
<protein>
    <recommendedName>
        <fullName evidence="11 14">Inosine-5'-monophosphate dehydrogenase</fullName>
        <shortName evidence="11">IMP dehydrogenase</shortName>
        <shortName evidence="11">IMPD</shortName>
        <shortName evidence="11">IMPDH</shortName>
        <ecNumber evidence="11 14">1.1.1.205</ecNumber>
    </recommendedName>
</protein>
<feature type="binding site" evidence="11">
    <location>
        <position position="416"/>
    </location>
    <ligand>
        <name>IMP</name>
        <dbReference type="ChEBI" id="CHEBI:58053"/>
    </ligand>
</feature>
<evidence type="ECO:0000256" key="5">
    <source>
        <dbReference type="ARBA" id="ARBA00022755"/>
    </source>
</evidence>
<feature type="active site" description="Thioimidate intermediate" evidence="11">
    <location>
        <position position="308"/>
    </location>
</feature>
<comment type="pathway">
    <text evidence="11 14">Purine metabolism; XMP biosynthesis via de novo pathway; XMP from IMP: step 1/1.</text>
</comment>
<feature type="binding site" evidence="11">
    <location>
        <begin position="341"/>
        <end position="343"/>
    </location>
    <ligand>
        <name>IMP</name>
        <dbReference type="ChEBI" id="CHEBI:58053"/>
    </ligand>
</feature>
<comment type="similarity">
    <text evidence="2 11 13">Belongs to the IMPDH/GMPR family.</text>
</comment>
<feature type="binding site" evidence="11">
    <location>
        <position position="471"/>
    </location>
    <ligand>
        <name>K(+)</name>
        <dbReference type="ChEBI" id="CHEBI:29103"/>
        <note>ligand shared between two tetrameric partners</note>
    </ligand>
</feature>
<evidence type="ECO:0000259" key="15">
    <source>
        <dbReference type="PROSITE" id="PS51371"/>
    </source>
</evidence>
<dbReference type="SMART" id="SM01240">
    <property type="entry name" value="IMPDH"/>
    <property type="match status" value="1"/>
</dbReference>
<feature type="binding site" description="in other chain" evidence="11">
    <location>
        <position position="305"/>
    </location>
    <ligand>
        <name>K(+)</name>
        <dbReference type="ChEBI" id="CHEBI:29103"/>
        <note>ligand shared between two tetrameric partners</note>
    </ligand>
</feature>
<organism evidence="16 17">
    <name type="scientific">Lederbergia wuyishanensis</name>
    <dbReference type="NCBI Taxonomy" id="1347903"/>
    <lineage>
        <taxon>Bacteria</taxon>
        <taxon>Bacillati</taxon>
        <taxon>Bacillota</taxon>
        <taxon>Bacilli</taxon>
        <taxon>Bacillales</taxon>
        <taxon>Bacillaceae</taxon>
        <taxon>Lederbergia</taxon>
    </lineage>
</organism>
<feature type="binding site" evidence="11">
    <location>
        <position position="472"/>
    </location>
    <ligand>
        <name>K(+)</name>
        <dbReference type="ChEBI" id="CHEBI:29103"/>
        <note>ligand shared between two tetrameric partners</note>
    </ligand>
</feature>
<evidence type="ECO:0000256" key="11">
    <source>
        <dbReference type="HAMAP-Rule" id="MF_01964"/>
    </source>
</evidence>
<keyword evidence="17" id="KW-1185">Reference proteome</keyword>
<dbReference type="Pfam" id="PF00478">
    <property type="entry name" value="IMPDH"/>
    <property type="match status" value="1"/>
</dbReference>
<feature type="binding site" evidence="11">
    <location>
        <position position="251"/>
    </location>
    <ligand>
        <name>NAD(+)</name>
        <dbReference type="ChEBI" id="CHEBI:57540"/>
    </ligand>
</feature>
<accession>A0ABU0DAP4</accession>
<evidence type="ECO:0000256" key="8">
    <source>
        <dbReference type="ARBA" id="ARBA00023027"/>
    </source>
</evidence>
<evidence type="ECO:0000256" key="9">
    <source>
        <dbReference type="ARBA" id="ARBA00023122"/>
    </source>
</evidence>
<dbReference type="InterPro" id="IPR046342">
    <property type="entry name" value="CBS_dom_sf"/>
</dbReference>
<dbReference type="SUPFAM" id="SSF54631">
    <property type="entry name" value="CBS-domain pair"/>
    <property type="match status" value="1"/>
</dbReference>
<dbReference type="Proteomes" id="UP001232343">
    <property type="component" value="Unassembled WGS sequence"/>
</dbReference>
<feature type="binding site" evidence="11">
    <location>
        <begin position="388"/>
        <end position="392"/>
    </location>
    <ligand>
        <name>IMP</name>
        <dbReference type="ChEBI" id="CHEBI:58053"/>
    </ligand>
</feature>
<feature type="domain" description="CBS" evidence="15">
    <location>
        <begin position="157"/>
        <end position="217"/>
    </location>
</feature>
<evidence type="ECO:0000256" key="2">
    <source>
        <dbReference type="ARBA" id="ARBA00005502"/>
    </source>
</evidence>
<dbReference type="InterPro" id="IPR015875">
    <property type="entry name" value="IMP_DH/GMP_Rdtase_CS"/>
</dbReference>
<dbReference type="Gene3D" id="3.20.20.70">
    <property type="entry name" value="Aldolase class I"/>
    <property type="match status" value="1"/>
</dbReference>
<dbReference type="PROSITE" id="PS51371">
    <property type="entry name" value="CBS"/>
    <property type="match status" value="2"/>
</dbReference>
<evidence type="ECO:0000256" key="10">
    <source>
        <dbReference type="ARBA" id="ARBA00048028"/>
    </source>
</evidence>
<keyword evidence="6 11" id="KW-0630">Potassium</keyword>
<evidence type="ECO:0000256" key="3">
    <source>
        <dbReference type="ARBA" id="ARBA00022723"/>
    </source>
</evidence>
<evidence type="ECO:0000256" key="14">
    <source>
        <dbReference type="RuleBase" id="RU003928"/>
    </source>
</evidence>
<feature type="binding site" description="in other chain" evidence="11">
    <location>
        <position position="303"/>
    </location>
    <ligand>
        <name>K(+)</name>
        <dbReference type="ChEBI" id="CHEBI:29103"/>
        <note>ligand shared between two tetrameric partners</note>
    </ligand>
</feature>
<comment type="function">
    <text evidence="11">Catalyzes the conversion of inosine 5'-phosphate (IMP) to xanthosine 5'-phosphate (XMP), the first committed and rate-limiting step in the de novo synthesis of guanine nucleotides, and therefore plays an important role in the regulation of cell growth.</text>
</comment>
<sequence>MWESKFAKEGLTFDDVLLIPAKSEVLPKDVSLRVEMTSTLKLNIPIISAGMDTVTESEMAISMARQGGIGIIHKNMSIEQQAEQVDKVKRSESGVITDPFFLTPEHKVYDAEHLMGKYRISGVPIVNNEEERILVGIITNRDMRFIQDYSLLISDVMTKENLVTAPVGTSLAEAESILQQHRIEKLPLVDEKGVLQGLITIKDIEKVIEFPNSAKDEQGRLLVGAAVGVTKDTMKRVDMLVKSHADVIVVDTAHGHSAGVISTVKEIRSKYPNLNIIAGNVATAEATAELFDAGADIVKVGIGPGSICTTRVVAGVGVPQITAVYDCAGEARKRGKAIIADGGIKYSGDIVKALAAGGHAVMLGSMLAGTSESPGETEIFQGRRFKVYRGMGSEAAMEKGSKDRYFQEDAKKFVPEGIEGRLPYKGPLADTLYQLTGGLRSGMGYCGAASLQELRENSQFIKMTGAGLRESHPHDVQITKEAPNYSIS</sequence>
<dbReference type="PIRSF" id="PIRSF000130">
    <property type="entry name" value="IMPDH"/>
    <property type="match status" value="1"/>
</dbReference>
<keyword evidence="3 11" id="KW-0479">Metal-binding</keyword>
<comment type="caution">
    <text evidence="16">The sequence shown here is derived from an EMBL/GenBank/DDBJ whole genome shotgun (WGS) entry which is preliminary data.</text>
</comment>
<feature type="binding site" evidence="11">
    <location>
        <begin position="301"/>
        <end position="303"/>
    </location>
    <ligand>
        <name>NAD(+)</name>
        <dbReference type="ChEBI" id="CHEBI:57540"/>
    </ligand>
</feature>
<evidence type="ECO:0000256" key="6">
    <source>
        <dbReference type="ARBA" id="ARBA00022958"/>
    </source>
</evidence>
<dbReference type="SUPFAM" id="SSF51412">
    <property type="entry name" value="Inosine monophosphate dehydrogenase (IMPDH)"/>
    <property type="match status" value="1"/>
</dbReference>
<evidence type="ECO:0000313" key="17">
    <source>
        <dbReference type="Proteomes" id="UP001232343"/>
    </source>
</evidence>
<dbReference type="SMART" id="SM00116">
    <property type="entry name" value="CBS"/>
    <property type="match status" value="2"/>
</dbReference>
<comment type="subunit">
    <text evidence="11">Homotetramer.</text>
</comment>
<comment type="catalytic activity">
    <reaction evidence="10 11 14">
        <text>IMP + NAD(+) + H2O = XMP + NADH + H(+)</text>
        <dbReference type="Rhea" id="RHEA:11708"/>
        <dbReference type="ChEBI" id="CHEBI:15377"/>
        <dbReference type="ChEBI" id="CHEBI:15378"/>
        <dbReference type="ChEBI" id="CHEBI:57464"/>
        <dbReference type="ChEBI" id="CHEBI:57540"/>
        <dbReference type="ChEBI" id="CHEBI:57945"/>
        <dbReference type="ChEBI" id="CHEBI:58053"/>
        <dbReference type="EC" id="1.1.1.205"/>
    </reaction>
</comment>
<dbReference type="PANTHER" id="PTHR11911">
    <property type="entry name" value="INOSINE-5-MONOPHOSPHATE DEHYDROGENASE RELATED"/>
    <property type="match status" value="1"/>
</dbReference>
<dbReference type="InterPro" id="IPR013785">
    <property type="entry name" value="Aldolase_TIM"/>
</dbReference>
<comment type="activity regulation">
    <text evidence="11">Mycophenolic acid (MPA) is a non-competitive inhibitor that prevents formation of the closed enzyme conformation by binding to the same site as the amobile flap. In contrast, mizoribine monophosphate (MZP) is a competitive inhibitor that induces the closed conformation. MPA is a potent inhibitor of mammalian IMPDHs but a poor inhibitor of the bacterial enzymes. MZP is a more potent inhibitor of bacterial IMPDH.</text>
</comment>
<dbReference type="PANTHER" id="PTHR11911:SF111">
    <property type="entry name" value="INOSINE-5'-MONOPHOSPHATE DEHYDROGENASE"/>
    <property type="match status" value="1"/>
</dbReference>